<feature type="domain" description="G-protein coupled receptors family 1 profile" evidence="9">
    <location>
        <begin position="87"/>
        <end position="455"/>
    </location>
</feature>
<dbReference type="GO" id="GO:0005886">
    <property type="term" value="C:plasma membrane"/>
    <property type="evidence" value="ECO:0007669"/>
    <property type="project" value="UniProtKB-SubCell"/>
</dbReference>
<gene>
    <name evidence="10" type="ORF">KP79_PYT12432</name>
</gene>
<dbReference type="SUPFAM" id="SSF81321">
    <property type="entry name" value="Family A G protein-coupled receptor-like"/>
    <property type="match status" value="1"/>
</dbReference>
<dbReference type="PROSITE" id="PS00237">
    <property type="entry name" value="G_PROTEIN_RECEP_F1_1"/>
    <property type="match status" value="1"/>
</dbReference>
<evidence type="ECO:0000256" key="3">
    <source>
        <dbReference type="ARBA" id="ARBA00022692"/>
    </source>
</evidence>
<dbReference type="Proteomes" id="UP000242188">
    <property type="component" value="Unassembled WGS sequence"/>
</dbReference>
<sequence>MANRCSINTTDLEFLPADTNSSILQVSRWMNFCRAVYVDKCDMYSLTPRPRDIPAMFRNASYDDCFDTRTLIAYCISIILSSAIICTNTTILVVFFRNRSLRTCSNVPIMSLAISDFLTGVAFTYSSIWNLVLLSSGYEFDIQKTLAYIRMRTNYFLCLTLDGTGLLFTCLMSSVLTLGVIAVERHIGIFYPFKYSQWITTRRMVRVIVTVWVVSLIVGILPLCGWNKWTDKCQLTEVMDYSYIVLWTSICFLSGVIMLYIYMRIFILSRRHSRQIAAVQVSSQSCSVTAPSTLVHDNTSSDAKQPLDDQPVHKTTTDEETERPNATEQTEVETGSIIISIQGLKKTMFSIPSKRDEPEQHNTDPGVNTLHNTSPTPPEIQNLPIIPERRPSNHHKPSRRALVTTTVILGAFYLSWSPLLVFLVAFDKVTITFNLTVYYLAVVTQFNSVFNPIVYSVRNPDIKEALLKLFRCRN</sequence>
<dbReference type="SMART" id="SM01381">
    <property type="entry name" value="7TM_GPCR_Srsx"/>
    <property type="match status" value="1"/>
</dbReference>
<evidence type="ECO:0000256" key="2">
    <source>
        <dbReference type="ARBA" id="ARBA00022475"/>
    </source>
</evidence>
<keyword evidence="4 8" id="KW-1133">Transmembrane helix</keyword>
<feature type="transmembrane region" description="Helical" evidence="8">
    <location>
        <begin position="204"/>
        <end position="223"/>
    </location>
</feature>
<comment type="caution">
    <text evidence="10">The sequence shown here is derived from an EMBL/GenBank/DDBJ whole genome shotgun (WGS) entry which is preliminary data.</text>
</comment>
<keyword evidence="2" id="KW-1003">Cell membrane</keyword>
<accession>A0A210QJR2</accession>
<keyword evidence="5 8" id="KW-0472">Membrane</keyword>
<feature type="compositionally biased region" description="Polar residues" evidence="7">
    <location>
        <begin position="363"/>
        <end position="374"/>
    </location>
</feature>
<dbReference type="EMBL" id="NEDP02003345">
    <property type="protein sequence ID" value="OWF48959.1"/>
    <property type="molecule type" value="Genomic_DNA"/>
</dbReference>
<feature type="compositionally biased region" description="Polar residues" evidence="7">
    <location>
        <begin position="292"/>
        <end position="303"/>
    </location>
</feature>
<keyword evidence="6 10" id="KW-0675">Receptor</keyword>
<dbReference type="Pfam" id="PF00001">
    <property type="entry name" value="7tm_1"/>
    <property type="match status" value="1"/>
</dbReference>
<keyword evidence="3 6" id="KW-0812">Transmembrane</keyword>
<feature type="transmembrane region" description="Helical" evidence="8">
    <location>
        <begin position="107"/>
        <end position="134"/>
    </location>
</feature>
<keyword evidence="6" id="KW-0807">Transducer</keyword>
<dbReference type="PANTHER" id="PTHR22750">
    <property type="entry name" value="G-PROTEIN COUPLED RECEPTOR"/>
    <property type="match status" value="1"/>
</dbReference>
<evidence type="ECO:0000256" key="8">
    <source>
        <dbReference type="SAM" id="Phobius"/>
    </source>
</evidence>
<dbReference type="PROSITE" id="PS50262">
    <property type="entry name" value="G_PROTEIN_RECEP_F1_2"/>
    <property type="match status" value="1"/>
</dbReference>
<evidence type="ECO:0000256" key="1">
    <source>
        <dbReference type="ARBA" id="ARBA00004651"/>
    </source>
</evidence>
<dbReference type="InterPro" id="IPR000276">
    <property type="entry name" value="GPCR_Rhodpsn"/>
</dbReference>
<dbReference type="Gene3D" id="1.20.1070.10">
    <property type="entry name" value="Rhodopsin 7-helix transmembrane proteins"/>
    <property type="match status" value="1"/>
</dbReference>
<reference evidence="10 11" key="1">
    <citation type="journal article" date="2017" name="Nat. Ecol. Evol.">
        <title>Scallop genome provides insights into evolution of bilaterian karyotype and development.</title>
        <authorList>
            <person name="Wang S."/>
            <person name="Zhang J."/>
            <person name="Jiao W."/>
            <person name="Li J."/>
            <person name="Xun X."/>
            <person name="Sun Y."/>
            <person name="Guo X."/>
            <person name="Huan P."/>
            <person name="Dong B."/>
            <person name="Zhang L."/>
            <person name="Hu X."/>
            <person name="Sun X."/>
            <person name="Wang J."/>
            <person name="Zhao C."/>
            <person name="Wang Y."/>
            <person name="Wang D."/>
            <person name="Huang X."/>
            <person name="Wang R."/>
            <person name="Lv J."/>
            <person name="Li Y."/>
            <person name="Zhang Z."/>
            <person name="Liu B."/>
            <person name="Lu W."/>
            <person name="Hui Y."/>
            <person name="Liang J."/>
            <person name="Zhou Z."/>
            <person name="Hou R."/>
            <person name="Li X."/>
            <person name="Liu Y."/>
            <person name="Li H."/>
            <person name="Ning X."/>
            <person name="Lin Y."/>
            <person name="Zhao L."/>
            <person name="Xing Q."/>
            <person name="Dou J."/>
            <person name="Li Y."/>
            <person name="Mao J."/>
            <person name="Guo H."/>
            <person name="Dou H."/>
            <person name="Li T."/>
            <person name="Mu C."/>
            <person name="Jiang W."/>
            <person name="Fu Q."/>
            <person name="Fu X."/>
            <person name="Miao Y."/>
            <person name="Liu J."/>
            <person name="Yu Q."/>
            <person name="Li R."/>
            <person name="Liao H."/>
            <person name="Li X."/>
            <person name="Kong Y."/>
            <person name="Jiang Z."/>
            <person name="Chourrout D."/>
            <person name="Li R."/>
            <person name="Bao Z."/>
        </authorList>
    </citation>
    <scope>NUCLEOTIDE SEQUENCE [LARGE SCALE GENOMIC DNA]</scope>
    <source>
        <strain evidence="10 11">PY_sf001</strain>
    </source>
</reference>
<evidence type="ECO:0000313" key="11">
    <source>
        <dbReference type="Proteomes" id="UP000242188"/>
    </source>
</evidence>
<feature type="region of interest" description="Disordered" evidence="7">
    <location>
        <begin position="292"/>
        <end position="332"/>
    </location>
</feature>
<dbReference type="STRING" id="6573.A0A210QJR2"/>
<evidence type="ECO:0000313" key="10">
    <source>
        <dbReference type="EMBL" id="OWF48959.1"/>
    </source>
</evidence>
<keyword evidence="6" id="KW-0297">G-protein coupled receptor</keyword>
<dbReference type="CDD" id="cd00637">
    <property type="entry name" value="7tm_classA_rhodopsin-like"/>
    <property type="match status" value="1"/>
</dbReference>
<feature type="region of interest" description="Disordered" evidence="7">
    <location>
        <begin position="354"/>
        <end position="378"/>
    </location>
</feature>
<dbReference type="GO" id="GO:0004930">
    <property type="term" value="F:G protein-coupled receptor activity"/>
    <property type="evidence" value="ECO:0007669"/>
    <property type="project" value="UniProtKB-KW"/>
</dbReference>
<comment type="similarity">
    <text evidence="6">Belongs to the G-protein coupled receptor 1 family.</text>
</comment>
<dbReference type="PRINTS" id="PR00237">
    <property type="entry name" value="GPCRRHODOPSN"/>
</dbReference>
<evidence type="ECO:0000256" key="5">
    <source>
        <dbReference type="ARBA" id="ARBA00023136"/>
    </source>
</evidence>
<organism evidence="10 11">
    <name type="scientific">Mizuhopecten yessoensis</name>
    <name type="common">Japanese scallop</name>
    <name type="synonym">Patinopecten yessoensis</name>
    <dbReference type="NCBI Taxonomy" id="6573"/>
    <lineage>
        <taxon>Eukaryota</taxon>
        <taxon>Metazoa</taxon>
        <taxon>Spiralia</taxon>
        <taxon>Lophotrochozoa</taxon>
        <taxon>Mollusca</taxon>
        <taxon>Bivalvia</taxon>
        <taxon>Autobranchia</taxon>
        <taxon>Pteriomorphia</taxon>
        <taxon>Pectinida</taxon>
        <taxon>Pectinoidea</taxon>
        <taxon>Pectinidae</taxon>
        <taxon>Mizuhopecten</taxon>
    </lineage>
</organism>
<feature type="transmembrane region" description="Helical" evidence="8">
    <location>
        <begin position="401"/>
        <end position="425"/>
    </location>
</feature>
<protein>
    <submittedName>
        <fullName evidence="10">Octopamine receptor</fullName>
    </submittedName>
</protein>
<feature type="transmembrane region" description="Helical" evidence="8">
    <location>
        <begin position="437"/>
        <end position="457"/>
    </location>
</feature>
<dbReference type="InterPro" id="IPR017452">
    <property type="entry name" value="GPCR_Rhodpsn_7TM"/>
</dbReference>
<dbReference type="OrthoDB" id="6124179at2759"/>
<feature type="transmembrane region" description="Helical" evidence="8">
    <location>
        <begin position="243"/>
        <end position="263"/>
    </location>
</feature>
<proteinExistence type="inferred from homology"/>
<feature type="compositionally biased region" description="Basic and acidic residues" evidence="7">
    <location>
        <begin position="305"/>
        <end position="325"/>
    </location>
</feature>
<evidence type="ECO:0000259" key="9">
    <source>
        <dbReference type="PROSITE" id="PS50262"/>
    </source>
</evidence>
<evidence type="ECO:0000256" key="4">
    <source>
        <dbReference type="ARBA" id="ARBA00022989"/>
    </source>
</evidence>
<feature type="transmembrane region" description="Helical" evidence="8">
    <location>
        <begin position="71"/>
        <end position="95"/>
    </location>
</feature>
<comment type="subcellular location">
    <subcellularLocation>
        <location evidence="1">Cell membrane</location>
        <topology evidence="1">Multi-pass membrane protein</topology>
    </subcellularLocation>
</comment>
<keyword evidence="11" id="KW-1185">Reference proteome</keyword>
<name>A0A210QJR2_MIZYE</name>
<evidence type="ECO:0000256" key="6">
    <source>
        <dbReference type="RuleBase" id="RU000688"/>
    </source>
</evidence>
<feature type="transmembrane region" description="Helical" evidence="8">
    <location>
        <begin position="154"/>
        <end position="183"/>
    </location>
</feature>
<dbReference type="AlphaFoldDB" id="A0A210QJR2"/>
<evidence type="ECO:0000256" key="7">
    <source>
        <dbReference type="SAM" id="MobiDB-lite"/>
    </source>
</evidence>